<proteinExistence type="predicted"/>
<evidence type="ECO:0000313" key="3">
    <source>
        <dbReference type="Proteomes" id="UP000474758"/>
    </source>
</evidence>
<reference evidence="2 3" key="1">
    <citation type="submission" date="2020-02" db="EMBL/GenBank/DDBJ databases">
        <title>Rhodobacter translucens sp. nov., a novel bacterium isolated from activated sludge.</title>
        <authorList>
            <person name="Liu J."/>
        </authorList>
    </citation>
    <scope>NUCLEOTIDE SEQUENCE [LARGE SCALE GENOMIC DNA]</scope>
    <source>
        <strain evidence="2 3">HX-7-19</strain>
    </source>
</reference>
<dbReference type="GO" id="GO:0032259">
    <property type="term" value="P:methylation"/>
    <property type="evidence" value="ECO:0007669"/>
    <property type="project" value="UniProtKB-KW"/>
</dbReference>
<sequence length="237" mass="26424">MLKGATLIGPRFSMYLIRHHLLRLQTLRGKTIVHVGAHRGQEAAEYQKWGAARVIWIEADPETARGLRQHLAALPGHPQGWLQRLFGFPATEHRVIEALIGDEDGKLTDFHVFSNDGESSSIFRKAADADARHAAIVETGKVRQLAMRSLDRLLPENGIALDSVDILVLDVQGAELLCLRGASDLLSRITMLESEVATTAWYEGGVLLPELDAWLAGKGFRRRTRVRRSMMNAVYTR</sequence>
<dbReference type="AlphaFoldDB" id="A0A6M1TNP6"/>
<evidence type="ECO:0000259" key="1">
    <source>
        <dbReference type="Pfam" id="PF05050"/>
    </source>
</evidence>
<comment type="caution">
    <text evidence="2">The sequence shown here is derived from an EMBL/GenBank/DDBJ whole genome shotgun (WGS) entry which is preliminary data.</text>
</comment>
<dbReference type="RefSeq" id="WP_165046541.1">
    <property type="nucleotide sequence ID" value="NZ_JAALFE010000001.1"/>
</dbReference>
<accession>A0A6M1TNP6</accession>
<dbReference type="Pfam" id="PF05050">
    <property type="entry name" value="Methyltransf_21"/>
    <property type="match status" value="1"/>
</dbReference>
<keyword evidence="3" id="KW-1185">Reference proteome</keyword>
<dbReference type="Gene3D" id="3.40.50.150">
    <property type="entry name" value="Vaccinia Virus protein VP39"/>
    <property type="match status" value="1"/>
</dbReference>
<protein>
    <submittedName>
        <fullName evidence="2">FkbM family methyltransferase</fullName>
    </submittedName>
</protein>
<dbReference type="SUPFAM" id="SSF53335">
    <property type="entry name" value="S-adenosyl-L-methionine-dependent methyltransferases"/>
    <property type="match status" value="1"/>
</dbReference>
<dbReference type="InterPro" id="IPR053188">
    <property type="entry name" value="FkbM_Methyltransferase"/>
</dbReference>
<keyword evidence="2" id="KW-0489">Methyltransferase</keyword>
<dbReference type="Proteomes" id="UP000474758">
    <property type="component" value="Unassembled WGS sequence"/>
</dbReference>
<keyword evidence="2" id="KW-0808">Transferase</keyword>
<name>A0A6M1TNP6_9RHOB</name>
<dbReference type="GO" id="GO:0008171">
    <property type="term" value="F:O-methyltransferase activity"/>
    <property type="evidence" value="ECO:0007669"/>
    <property type="project" value="TreeGrafter"/>
</dbReference>
<dbReference type="NCBIfam" id="TIGR01444">
    <property type="entry name" value="fkbM_fam"/>
    <property type="match status" value="1"/>
</dbReference>
<dbReference type="PANTHER" id="PTHR36973:SF4">
    <property type="entry name" value="NODULATION PROTEIN"/>
    <property type="match status" value="1"/>
</dbReference>
<evidence type="ECO:0000313" key="2">
    <source>
        <dbReference type="EMBL" id="NGQ89440.1"/>
    </source>
</evidence>
<gene>
    <name evidence="2" type="ORF">G5V65_00920</name>
</gene>
<organism evidence="2 3">
    <name type="scientific">Paragemmobacter kunshanensis</name>
    <dbReference type="NCBI Taxonomy" id="2583234"/>
    <lineage>
        <taxon>Bacteria</taxon>
        <taxon>Pseudomonadati</taxon>
        <taxon>Pseudomonadota</taxon>
        <taxon>Alphaproteobacteria</taxon>
        <taxon>Rhodobacterales</taxon>
        <taxon>Paracoccaceae</taxon>
        <taxon>Paragemmobacter</taxon>
    </lineage>
</organism>
<dbReference type="PANTHER" id="PTHR36973">
    <property type="entry name" value="SLL1456 PROTEIN-RELATED"/>
    <property type="match status" value="1"/>
</dbReference>
<feature type="domain" description="Methyltransferase FkbM" evidence="1">
    <location>
        <begin position="34"/>
        <end position="221"/>
    </location>
</feature>
<dbReference type="InterPro" id="IPR029063">
    <property type="entry name" value="SAM-dependent_MTases_sf"/>
</dbReference>
<dbReference type="InterPro" id="IPR006342">
    <property type="entry name" value="FkbM_mtfrase"/>
</dbReference>
<dbReference type="EMBL" id="JAALFE010000001">
    <property type="protein sequence ID" value="NGQ89440.1"/>
    <property type="molecule type" value="Genomic_DNA"/>
</dbReference>